<keyword evidence="8" id="KW-0238">DNA-binding</keyword>
<dbReference type="GO" id="GO:0008270">
    <property type="term" value="F:zinc ion binding"/>
    <property type="evidence" value="ECO:0007669"/>
    <property type="project" value="UniProtKB-KW"/>
</dbReference>
<dbReference type="EMBL" id="KV929196">
    <property type="protein sequence ID" value="PIO34138.1"/>
    <property type="molecule type" value="Genomic_DNA"/>
</dbReference>
<dbReference type="AlphaFoldDB" id="A0A2G9S1V0"/>
<comment type="subcellular location">
    <subcellularLocation>
        <location evidence="1">Nucleus</location>
    </subcellularLocation>
</comment>
<feature type="domain" description="C2H2-type" evidence="13">
    <location>
        <begin position="362"/>
        <end position="389"/>
    </location>
</feature>
<dbReference type="FunFam" id="3.30.160.60:FF:000295">
    <property type="entry name" value="zinc finger protein 19"/>
    <property type="match status" value="1"/>
</dbReference>
<dbReference type="FunFam" id="3.30.160.60:FF:000688">
    <property type="entry name" value="zinc finger protein 197 isoform X1"/>
    <property type="match status" value="1"/>
</dbReference>
<evidence type="ECO:0000256" key="3">
    <source>
        <dbReference type="ARBA" id="ARBA00022723"/>
    </source>
</evidence>
<dbReference type="SUPFAM" id="SSF57667">
    <property type="entry name" value="beta-beta-alpha zinc fingers"/>
    <property type="match status" value="5"/>
</dbReference>
<evidence type="ECO:0000256" key="10">
    <source>
        <dbReference type="ARBA" id="ARBA00023242"/>
    </source>
</evidence>
<evidence type="ECO:0000256" key="11">
    <source>
        <dbReference type="PROSITE-ProRule" id="PRU00042"/>
    </source>
</evidence>
<keyword evidence="4" id="KW-0677">Repeat</keyword>
<dbReference type="PROSITE" id="PS50157">
    <property type="entry name" value="ZINC_FINGER_C2H2_2"/>
    <property type="match status" value="7"/>
</dbReference>
<evidence type="ECO:0000256" key="4">
    <source>
        <dbReference type="ARBA" id="ARBA00022737"/>
    </source>
</evidence>
<feature type="domain" description="C2H2-type" evidence="13">
    <location>
        <begin position="285"/>
        <end position="312"/>
    </location>
</feature>
<dbReference type="Pfam" id="PF00096">
    <property type="entry name" value="zf-C2H2"/>
    <property type="match status" value="7"/>
</dbReference>
<dbReference type="FunFam" id="3.30.160.60:FF:000281">
    <property type="entry name" value="Zinc finger protein 558 isoform X1"/>
    <property type="match status" value="1"/>
</dbReference>
<dbReference type="InterPro" id="IPR013087">
    <property type="entry name" value="Znf_C2H2_type"/>
</dbReference>
<dbReference type="GO" id="GO:0000981">
    <property type="term" value="F:DNA-binding transcription factor activity, RNA polymerase II-specific"/>
    <property type="evidence" value="ECO:0007669"/>
    <property type="project" value="TreeGrafter"/>
</dbReference>
<feature type="domain" description="C2H2-type" evidence="13">
    <location>
        <begin position="257"/>
        <end position="284"/>
    </location>
</feature>
<feature type="region of interest" description="Disordered" evidence="12">
    <location>
        <begin position="78"/>
        <end position="97"/>
    </location>
</feature>
<keyword evidence="15" id="KW-1185">Reference proteome</keyword>
<dbReference type="Gene3D" id="3.30.160.60">
    <property type="entry name" value="Classic Zinc Finger"/>
    <property type="match status" value="7"/>
</dbReference>
<reference evidence="15" key="1">
    <citation type="journal article" date="2017" name="Nat. Commun.">
        <title>The North American bullfrog draft genome provides insight into hormonal regulation of long noncoding RNA.</title>
        <authorList>
            <person name="Hammond S.A."/>
            <person name="Warren R.L."/>
            <person name="Vandervalk B.P."/>
            <person name="Kucuk E."/>
            <person name="Khan H."/>
            <person name="Gibb E.A."/>
            <person name="Pandoh P."/>
            <person name="Kirk H."/>
            <person name="Zhao Y."/>
            <person name="Jones M."/>
            <person name="Mungall A.J."/>
            <person name="Coope R."/>
            <person name="Pleasance S."/>
            <person name="Moore R.A."/>
            <person name="Holt R.A."/>
            <person name="Round J.M."/>
            <person name="Ohora S."/>
            <person name="Walle B.V."/>
            <person name="Veldhoen N."/>
            <person name="Helbing C.C."/>
            <person name="Birol I."/>
        </authorList>
    </citation>
    <scope>NUCLEOTIDE SEQUENCE [LARGE SCALE GENOMIC DNA]</scope>
</reference>
<evidence type="ECO:0000259" key="13">
    <source>
        <dbReference type="PROSITE" id="PS50157"/>
    </source>
</evidence>
<dbReference type="GO" id="GO:0000978">
    <property type="term" value="F:RNA polymerase II cis-regulatory region sequence-specific DNA binding"/>
    <property type="evidence" value="ECO:0007669"/>
    <property type="project" value="TreeGrafter"/>
</dbReference>
<evidence type="ECO:0000256" key="8">
    <source>
        <dbReference type="ARBA" id="ARBA00023125"/>
    </source>
</evidence>
<sequence length="470" mass="52469">PLQLPFLLSQEEGEERVMYVVPGSGCRFVAWRTQSQLKEVHNIVVNRSTAKLSLLEGQSMSRAVEDVPGMLTLCKEEVEDPPQSHGSGIKVEPSECDGDTAVAFPGTVVKEEPQWSDGEHHLHSVYSTLDDPSLASTDIKEEVDSCDEDQLPLSKSSSPQCDTYIEGQSDGGDLTEDSEYGSVSPEDEENNNSQHEPPADEPYKCDVKSTKRSSERLNHQRSRAGEKPYSCPDCGKSFTTCTYLAHHQRTHTGEKPYCCPVCGKRFTTNSNLSLHQRIHTGERPFRCSECGKRFISNSHLIRHWKIHTGEKPHSCVACGKSFISNSDLKRHEKIHDENRPKPGSKRAEFLKSLPVDLAKKPHPCPECGKHFTTKSNLGVHRKIHTGVKPFICPDCGKCFVTNAHLIRHHKIHTGEKPYSCSACGKCFINNFDLKRHKKIHFDYEALSAPGSVESLSSESGIDNQDRLNIV</sequence>
<evidence type="ECO:0000256" key="7">
    <source>
        <dbReference type="ARBA" id="ARBA00023015"/>
    </source>
</evidence>
<evidence type="ECO:0000256" key="6">
    <source>
        <dbReference type="ARBA" id="ARBA00022833"/>
    </source>
</evidence>
<evidence type="ECO:0000256" key="5">
    <source>
        <dbReference type="ARBA" id="ARBA00022771"/>
    </source>
</evidence>
<keyword evidence="6" id="KW-0862">Zinc</keyword>
<feature type="domain" description="C2H2-type" evidence="13">
    <location>
        <begin position="313"/>
        <end position="340"/>
    </location>
</feature>
<keyword evidence="9" id="KW-0804">Transcription</keyword>
<protein>
    <recommendedName>
        <fullName evidence="13">C2H2-type domain-containing protein</fullName>
    </recommendedName>
</protein>
<dbReference type="FunFam" id="3.30.160.60:FF:000202">
    <property type="entry name" value="Zinc finger protein 574"/>
    <property type="match status" value="1"/>
</dbReference>
<evidence type="ECO:0000256" key="12">
    <source>
        <dbReference type="SAM" id="MobiDB-lite"/>
    </source>
</evidence>
<feature type="non-terminal residue" evidence="14">
    <location>
        <position position="1"/>
    </location>
</feature>
<name>A0A2G9S1V0_AQUCT</name>
<comment type="similarity">
    <text evidence="2">Belongs to the krueppel C2H2-type zinc-finger protein family.</text>
</comment>
<keyword evidence="3" id="KW-0479">Metal-binding</keyword>
<dbReference type="SMART" id="SM00355">
    <property type="entry name" value="ZnF_C2H2"/>
    <property type="match status" value="7"/>
</dbReference>
<evidence type="ECO:0000313" key="15">
    <source>
        <dbReference type="Proteomes" id="UP000228934"/>
    </source>
</evidence>
<evidence type="ECO:0000256" key="1">
    <source>
        <dbReference type="ARBA" id="ARBA00004123"/>
    </source>
</evidence>
<dbReference type="FunFam" id="3.30.160.60:FF:000212">
    <property type="entry name" value="zinc finger protein 382 isoform X2"/>
    <property type="match status" value="1"/>
</dbReference>
<keyword evidence="5 11" id="KW-0863">Zinc-finger</keyword>
<feature type="compositionally biased region" description="Acidic residues" evidence="12">
    <location>
        <begin position="173"/>
        <end position="190"/>
    </location>
</feature>
<dbReference type="FunFam" id="3.30.160.60:FF:002716">
    <property type="entry name" value="Zinc finger protein 212"/>
    <property type="match status" value="2"/>
</dbReference>
<evidence type="ECO:0000313" key="14">
    <source>
        <dbReference type="EMBL" id="PIO34138.1"/>
    </source>
</evidence>
<dbReference type="GO" id="GO:0032502">
    <property type="term" value="P:developmental process"/>
    <property type="evidence" value="ECO:0007669"/>
    <property type="project" value="UniProtKB-ARBA"/>
</dbReference>
<feature type="compositionally biased region" description="Basic and acidic residues" evidence="12">
    <location>
        <begin position="197"/>
        <end position="226"/>
    </location>
</feature>
<feature type="domain" description="C2H2-type" evidence="13">
    <location>
        <begin position="390"/>
        <end position="417"/>
    </location>
</feature>
<keyword evidence="10" id="KW-0539">Nucleus</keyword>
<dbReference type="GO" id="GO:0005634">
    <property type="term" value="C:nucleus"/>
    <property type="evidence" value="ECO:0007669"/>
    <property type="project" value="UniProtKB-SubCell"/>
</dbReference>
<feature type="region of interest" description="Disordered" evidence="12">
    <location>
        <begin position="141"/>
        <end position="227"/>
    </location>
</feature>
<dbReference type="PANTHER" id="PTHR23235:SF142">
    <property type="entry name" value="ZINC FINGER PROTEIN 384"/>
    <property type="match status" value="1"/>
</dbReference>
<organism evidence="14 15">
    <name type="scientific">Aquarana catesbeiana</name>
    <name type="common">American bullfrog</name>
    <name type="synonym">Rana catesbeiana</name>
    <dbReference type="NCBI Taxonomy" id="8400"/>
    <lineage>
        <taxon>Eukaryota</taxon>
        <taxon>Metazoa</taxon>
        <taxon>Chordata</taxon>
        <taxon>Craniata</taxon>
        <taxon>Vertebrata</taxon>
        <taxon>Euteleostomi</taxon>
        <taxon>Amphibia</taxon>
        <taxon>Batrachia</taxon>
        <taxon>Anura</taxon>
        <taxon>Neobatrachia</taxon>
        <taxon>Ranoidea</taxon>
        <taxon>Ranidae</taxon>
        <taxon>Aquarana</taxon>
    </lineage>
</organism>
<feature type="domain" description="C2H2-type" evidence="13">
    <location>
        <begin position="229"/>
        <end position="256"/>
    </location>
</feature>
<dbReference type="PROSITE" id="PS00028">
    <property type="entry name" value="ZINC_FINGER_C2H2_1"/>
    <property type="match status" value="7"/>
</dbReference>
<dbReference type="Proteomes" id="UP000228934">
    <property type="component" value="Unassembled WGS sequence"/>
</dbReference>
<dbReference type="OrthoDB" id="8918594at2759"/>
<evidence type="ECO:0000256" key="2">
    <source>
        <dbReference type="ARBA" id="ARBA00006991"/>
    </source>
</evidence>
<dbReference type="PANTHER" id="PTHR23235">
    <property type="entry name" value="KRUEPPEL-LIKE TRANSCRIPTION FACTOR"/>
    <property type="match status" value="1"/>
</dbReference>
<feature type="domain" description="C2H2-type" evidence="13">
    <location>
        <begin position="418"/>
        <end position="445"/>
    </location>
</feature>
<gene>
    <name evidence="14" type="ORF">AB205_0000910</name>
</gene>
<evidence type="ECO:0000256" key="9">
    <source>
        <dbReference type="ARBA" id="ARBA00023163"/>
    </source>
</evidence>
<keyword evidence="7" id="KW-0805">Transcription regulation</keyword>
<accession>A0A2G9S1V0</accession>
<dbReference type="InterPro" id="IPR036236">
    <property type="entry name" value="Znf_C2H2_sf"/>
</dbReference>
<proteinExistence type="inferred from homology"/>